<evidence type="ECO:0008006" key="3">
    <source>
        <dbReference type="Google" id="ProtNLM"/>
    </source>
</evidence>
<proteinExistence type="predicted"/>
<evidence type="ECO:0000313" key="1">
    <source>
        <dbReference type="EMBL" id="KAJ1189588.1"/>
    </source>
</evidence>
<evidence type="ECO:0000313" key="2">
    <source>
        <dbReference type="Proteomes" id="UP001066276"/>
    </source>
</evidence>
<keyword evidence="2" id="KW-1185">Reference proteome</keyword>
<sequence length="103" mass="11427">MPAANCRYQWGRVCSRAATPRWHAHLSGSDVLISGARCGAAPLGQPRGSAHPRRQFVTFPVIPAGNYYLKATAPVGEIKDTDTRLCFMPRISALSRQRPRLFY</sequence>
<dbReference type="EMBL" id="JANPWB010000005">
    <property type="protein sequence ID" value="KAJ1189588.1"/>
    <property type="molecule type" value="Genomic_DNA"/>
</dbReference>
<dbReference type="Proteomes" id="UP001066276">
    <property type="component" value="Chromosome 3_1"/>
</dbReference>
<gene>
    <name evidence="1" type="ORF">NDU88_006332</name>
</gene>
<protein>
    <recommendedName>
        <fullName evidence="3">DUF4469 domain-containing protein</fullName>
    </recommendedName>
</protein>
<name>A0AAV7UKN9_PLEWA</name>
<comment type="caution">
    <text evidence="1">The sequence shown here is derived from an EMBL/GenBank/DDBJ whole genome shotgun (WGS) entry which is preliminary data.</text>
</comment>
<accession>A0AAV7UKN9</accession>
<dbReference type="AlphaFoldDB" id="A0AAV7UKN9"/>
<reference evidence="1" key="1">
    <citation type="journal article" date="2022" name="bioRxiv">
        <title>Sequencing and chromosome-scale assembly of the giantPleurodeles waltlgenome.</title>
        <authorList>
            <person name="Brown T."/>
            <person name="Elewa A."/>
            <person name="Iarovenko S."/>
            <person name="Subramanian E."/>
            <person name="Araus A.J."/>
            <person name="Petzold A."/>
            <person name="Susuki M."/>
            <person name="Suzuki K.-i.T."/>
            <person name="Hayashi T."/>
            <person name="Toyoda A."/>
            <person name="Oliveira C."/>
            <person name="Osipova E."/>
            <person name="Leigh N.D."/>
            <person name="Simon A."/>
            <person name="Yun M.H."/>
        </authorList>
    </citation>
    <scope>NUCLEOTIDE SEQUENCE</scope>
    <source>
        <strain evidence="1">20211129_DDA</strain>
        <tissue evidence="1">Liver</tissue>
    </source>
</reference>
<organism evidence="1 2">
    <name type="scientific">Pleurodeles waltl</name>
    <name type="common">Iberian ribbed newt</name>
    <dbReference type="NCBI Taxonomy" id="8319"/>
    <lineage>
        <taxon>Eukaryota</taxon>
        <taxon>Metazoa</taxon>
        <taxon>Chordata</taxon>
        <taxon>Craniata</taxon>
        <taxon>Vertebrata</taxon>
        <taxon>Euteleostomi</taxon>
        <taxon>Amphibia</taxon>
        <taxon>Batrachia</taxon>
        <taxon>Caudata</taxon>
        <taxon>Salamandroidea</taxon>
        <taxon>Salamandridae</taxon>
        <taxon>Pleurodelinae</taxon>
        <taxon>Pleurodeles</taxon>
    </lineage>
</organism>